<proteinExistence type="predicted"/>
<organism evidence="1 2">
    <name type="scientific">Escherichia coli</name>
    <dbReference type="NCBI Taxonomy" id="562"/>
    <lineage>
        <taxon>Bacteria</taxon>
        <taxon>Pseudomonadati</taxon>
        <taxon>Pseudomonadota</taxon>
        <taxon>Gammaproteobacteria</taxon>
        <taxon>Enterobacterales</taxon>
        <taxon>Enterobacteriaceae</taxon>
        <taxon>Escherichia</taxon>
    </lineage>
</organism>
<dbReference type="PANTHER" id="PTHR30161">
    <property type="entry name" value="FLAGELLAR EXPORT PROTEIN, MEMBRANE FLHA SUBUNIT-RELATED"/>
    <property type="match status" value="1"/>
</dbReference>
<name>A0A376UH80_ECOLX</name>
<dbReference type="PROSITE" id="PS00994">
    <property type="entry name" value="FHIPEP"/>
    <property type="match status" value="1"/>
</dbReference>
<protein>
    <submittedName>
        <fullName evidence="1">Translocator EscV</fullName>
    </submittedName>
</protein>
<dbReference type="EMBL" id="UGCP01000002">
    <property type="protein sequence ID" value="STI88408.1"/>
    <property type="molecule type" value="Genomic_DNA"/>
</dbReference>
<accession>A0A376UH80</accession>
<dbReference type="Pfam" id="PF00771">
    <property type="entry name" value="FHIPEP"/>
    <property type="match status" value="1"/>
</dbReference>
<dbReference type="InterPro" id="IPR001712">
    <property type="entry name" value="T3SS_FHIPEP"/>
</dbReference>
<sequence>MVITKGAERVAEVSARFSLDGMPGKQMSIDGDMRAGVIDPLEAKVLRSRVQKESQFYGSMDGAMKFVKGTLLPVSSLF</sequence>
<dbReference type="GO" id="GO:0009306">
    <property type="term" value="P:protein secretion"/>
    <property type="evidence" value="ECO:0007669"/>
    <property type="project" value="InterPro"/>
</dbReference>
<dbReference type="Proteomes" id="UP000254079">
    <property type="component" value="Unassembled WGS sequence"/>
</dbReference>
<dbReference type="PANTHER" id="PTHR30161:SF3">
    <property type="entry name" value="SECRETION SYSTEM APPARATUS PROTEIN SSAV"/>
    <property type="match status" value="1"/>
</dbReference>
<dbReference type="GO" id="GO:0005886">
    <property type="term" value="C:plasma membrane"/>
    <property type="evidence" value="ECO:0007669"/>
    <property type="project" value="TreeGrafter"/>
</dbReference>
<evidence type="ECO:0000313" key="1">
    <source>
        <dbReference type="EMBL" id="STI88408.1"/>
    </source>
</evidence>
<reference evidence="1 2" key="1">
    <citation type="submission" date="2018-06" db="EMBL/GenBank/DDBJ databases">
        <authorList>
            <consortium name="Pathogen Informatics"/>
            <person name="Doyle S."/>
        </authorList>
    </citation>
    <scope>NUCLEOTIDE SEQUENCE [LARGE SCALE GENOMIC DNA]</scope>
    <source>
        <strain evidence="1 2">NCTC8622</strain>
    </source>
</reference>
<gene>
    <name evidence="1" type="primary">escV_4</name>
    <name evidence="1" type="ORF">NCTC8622_07607</name>
</gene>
<evidence type="ECO:0000313" key="2">
    <source>
        <dbReference type="Proteomes" id="UP000254079"/>
    </source>
</evidence>
<dbReference type="InterPro" id="IPR025505">
    <property type="entry name" value="FHIPEP_CS"/>
</dbReference>
<dbReference type="PRINTS" id="PR00949">
    <property type="entry name" value="TYPE3IMAPROT"/>
</dbReference>
<dbReference type="AlphaFoldDB" id="A0A376UH80"/>